<evidence type="ECO:0000256" key="1">
    <source>
        <dbReference type="SAM" id="Phobius"/>
    </source>
</evidence>
<protein>
    <submittedName>
        <fullName evidence="2">Multidrug resistance protein B</fullName>
    </submittedName>
</protein>
<sequence>TVTLWQHRAEYHHAVLAEQVSLGNPGAVAYIDKVHALGLHGPPTFGLIDLIVSKEAYTLAVNDVFWLFGWLFIVIIPLVWLARPPFNAAAGAGMH</sequence>
<keyword evidence="1" id="KW-0812">Transmembrane</keyword>
<gene>
    <name evidence="2" type="ORF">B1A_07399</name>
</gene>
<proteinExistence type="predicted"/>
<keyword evidence="1" id="KW-0472">Membrane</keyword>
<name>T1CKV6_9ZZZZ</name>
<feature type="transmembrane region" description="Helical" evidence="1">
    <location>
        <begin position="64"/>
        <end position="82"/>
    </location>
</feature>
<feature type="non-terminal residue" evidence="2">
    <location>
        <position position="1"/>
    </location>
</feature>
<comment type="caution">
    <text evidence="2">The sequence shown here is derived from an EMBL/GenBank/DDBJ whole genome shotgun (WGS) entry which is preliminary data.</text>
</comment>
<dbReference type="AlphaFoldDB" id="T1CKV6"/>
<keyword evidence="1" id="KW-1133">Transmembrane helix</keyword>
<accession>T1CKV6</accession>
<reference evidence="2" key="1">
    <citation type="submission" date="2013-08" db="EMBL/GenBank/DDBJ databases">
        <authorList>
            <person name="Mendez C."/>
            <person name="Richter M."/>
            <person name="Ferrer M."/>
            <person name="Sanchez J."/>
        </authorList>
    </citation>
    <scope>NUCLEOTIDE SEQUENCE</scope>
</reference>
<reference evidence="2" key="2">
    <citation type="journal article" date="2014" name="ISME J.">
        <title>Microbial stratification in low pH oxic and suboxic macroscopic growths along an acid mine drainage.</title>
        <authorList>
            <person name="Mendez-Garcia C."/>
            <person name="Mesa V."/>
            <person name="Sprenger R.R."/>
            <person name="Richter M."/>
            <person name="Diez M.S."/>
            <person name="Solano J."/>
            <person name="Bargiela R."/>
            <person name="Golyshina O.V."/>
            <person name="Manteca A."/>
            <person name="Ramos J.L."/>
            <person name="Gallego J.R."/>
            <person name="Llorente I."/>
            <person name="Martins Dos Santos V.A."/>
            <person name="Jensen O.N."/>
            <person name="Pelaez A.I."/>
            <person name="Sanchez J."/>
            <person name="Ferrer M."/>
        </authorList>
    </citation>
    <scope>NUCLEOTIDE SEQUENCE</scope>
</reference>
<dbReference type="EMBL" id="AUZX01005330">
    <property type="protein sequence ID" value="EQD68324.1"/>
    <property type="molecule type" value="Genomic_DNA"/>
</dbReference>
<evidence type="ECO:0000313" key="2">
    <source>
        <dbReference type="EMBL" id="EQD68324.1"/>
    </source>
</evidence>
<organism evidence="2">
    <name type="scientific">mine drainage metagenome</name>
    <dbReference type="NCBI Taxonomy" id="410659"/>
    <lineage>
        <taxon>unclassified sequences</taxon>
        <taxon>metagenomes</taxon>
        <taxon>ecological metagenomes</taxon>
    </lineage>
</organism>